<reference evidence="8" key="1">
    <citation type="submission" date="2022-11" db="EMBL/GenBank/DDBJ databases">
        <title>Centuries of genome instability and evolution in soft-shell clam transmissible cancer (bioRxiv).</title>
        <authorList>
            <person name="Hart S.F.M."/>
            <person name="Yonemitsu M.A."/>
            <person name="Giersch R.M."/>
            <person name="Beal B.F."/>
            <person name="Arriagada G."/>
            <person name="Davis B.W."/>
            <person name="Ostrander E.A."/>
            <person name="Goff S.P."/>
            <person name="Metzger M.J."/>
        </authorList>
    </citation>
    <scope>NUCLEOTIDE SEQUENCE</scope>
    <source>
        <strain evidence="8">MELC-2E11</strain>
        <tissue evidence="8">Siphon/mantle</tissue>
    </source>
</reference>
<dbReference type="PROSITE" id="PS01359">
    <property type="entry name" value="ZF_PHD_1"/>
    <property type="match status" value="1"/>
</dbReference>
<dbReference type="InterPro" id="IPR011011">
    <property type="entry name" value="Znf_FYVE_PHD"/>
</dbReference>
<accession>A0ABY7E3T5</accession>
<keyword evidence="5" id="KW-0175">Coiled coil</keyword>
<protein>
    <submittedName>
        <fullName evidence="8">PHF14-like protein</fullName>
    </submittedName>
</protein>
<dbReference type="Gene3D" id="3.30.40.10">
    <property type="entry name" value="Zinc/RING finger domain, C3HC4 (zinc finger)"/>
    <property type="match status" value="1"/>
</dbReference>
<name>A0ABY7E3T5_MYAAR</name>
<feature type="compositionally biased region" description="Acidic residues" evidence="6">
    <location>
        <begin position="454"/>
        <end position="468"/>
    </location>
</feature>
<evidence type="ECO:0000256" key="2">
    <source>
        <dbReference type="ARBA" id="ARBA00022771"/>
    </source>
</evidence>
<dbReference type="InterPro" id="IPR013083">
    <property type="entry name" value="Znf_RING/FYVE/PHD"/>
</dbReference>
<feature type="domain" description="PHD-type" evidence="7">
    <location>
        <begin position="572"/>
        <end position="625"/>
    </location>
</feature>
<dbReference type="SUPFAM" id="SSF57903">
    <property type="entry name" value="FYVE/PHD zinc finger"/>
    <property type="match status" value="2"/>
</dbReference>
<evidence type="ECO:0000313" key="9">
    <source>
        <dbReference type="Proteomes" id="UP001164746"/>
    </source>
</evidence>
<keyword evidence="2 4" id="KW-0863">Zinc-finger</keyword>
<dbReference type="Proteomes" id="UP001164746">
    <property type="component" value="Chromosome 5"/>
</dbReference>
<feature type="compositionally biased region" description="Polar residues" evidence="6">
    <location>
        <begin position="411"/>
        <end position="433"/>
    </location>
</feature>
<feature type="region of interest" description="Disordered" evidence="6">
    <location>
        <begin position="501"/>
        <end position="570"/>
    </location>
</feature>
<proteinExistence type="predicted"/>
<keyword evidence="1" id="KW-0479">Metal-binding</keyword>
<feature type="domain" description="PHD-type" evidence="7">
    <location>
        <begin position="277"/>
        <end position="331"/>
    </location>
</feature>
<evidence type="ECO:0000259" key="7">
    <source>
        <dbReference type="PROSITE" id="PS50016"/>
    </source>
</evidence>
<evidence type="ECO:0000256" key="4">
    <source>
        <dbReference type="PROSITE-ProRule" id="PRU00146"/>
    </source>
</evidence>
<gene>
    <name evidence="8" type="ORF">MAR_020026</name>
</gene>
<feature type="coiled-coil region" evidence="5">
    <location>
        <begin position="178"/>
        <end position="212"/>
    </location>
</feature>
<dbReference type="InterPro" id="IPR019787">
    <property type="entry name" value="Znf_PHD-finger"/>
</dbReference>
<evidence type="ECO:0000256" key="1">
    <source>
        <dbReference type="ARBA" id="ARBA00022723"/>
    </source>
</evidence>
<evidence type="ECO:0000313" key="8">
    <source>
        <dbReference type="EMBL" id="WAR04657.1"/>
    </source>
</evidence>
<evidence type="ECO:0000256" key="5">
    <source>
        <dbReference type="SAM" id="Coils"/>
    </source>
</evidence>
<feature type="compositionally biased region" description="Basic residues" evidence="6">
    <location>
        <begin position="375"/>
        <end position="392"/>
    </location>
</feature>
<dbReference type="PANTHER" id="PTHR24102:SF28">
    <property type="entry name" value="PHD-TYPE DOMAIN-CONTAINING PROTEIN"/>
    <property type="match status" value="1"/>
</dbReference>
<evidence type="ECO:0000256" key="3">
    <source>
        <dbReference type="ARBA" id="ARBA00022833"/>
    </source>
</evidence>
<keyword evidence="9" id="KW-1185">Reference proteome</keyword>
<organism evidence="8 9">
    <name type="scientific">Mya arenaria</name>
    <name type="common">Soft-shell clam</name>
    <dbReference type="NCBI Taxonomy" id="6604"/>
    <lineage>
        <taxon>Eukaryota</taxon>
        <taxon>Metazoa</taxon>
        <taxon>Spiralia</taxon>
        <taxon>Lophotrochozoa</taxon>
        <taxon>Mollusca</taxon>
        <taxon>Bivalvia</taxon>
        <taxon>Autobranchia</taxon>
        <taxon>Heteroconchia</taxon>
        <taxon>Euheterodonta</taxon>
        <taxon>Imparidentia</taxon>
        <taxon>Neoheterodontei</taxon>
        <taxon>Myida</taxon>
        <taxon>Myoidea</taxon>
        <taxon>Myidae</taxon>
        <taxon>Mya</taxon>
    </lineage>
</organism>
<dbReference type="CDD" id="cd15562">
    <property type="entry name" value="PHD2_PHF14"/>
    <property type="match status" value="1"/>
</dbReference>
<keyword evidence="3" id="KW-0862">Zinc</keyword>
<dbReference type="InterPro" id="IPR001965">
    <property type="entry name" value="Znf_PHD"/>
</dbReference>
<dbReference type="PROSITE" id="PS50016">
    <property type="entry name" value="ZF_PHD_2"/>
    <property type="match status" value="2"/>
</dbReference>
<dbReference type="Gene3D" id="2.30.30.1150">
    <property type="match status" value="1"/>
</dbReference>
<dbReference type="CDD" id="cd15563">
    <property type="entry name" value="PHD3_PHF14"/>
    <property type="match status" value="1"/>
</dbReference>
<dbReference type="Pfam" id="PF00628">
    <property type="entry name" value="PHD"/>
    <property type="match status" value="2"/>
</dbReference>
<evidence type="ECO:0000256" key="6">
    <source>
        <dbReference type="SAM" id="MobiDB-lite"/>
    </source>
</evidence>
<dbReference type="InterPro" id="IPR019786">
    <property type="entry name" value="Zinc_finger_PHD-type_CS"/>
</dbReference>
<dbReference type="PANTHER" id="PTHR24102">
    <property type="entry name" value="PHD FINGER PROTEIN"/>
    <property type="match status" value="1"/>
</dbReference>
<sequence>MFVFCEFLINQTQIVSRVGWWIRRVLQTHTLLRICNMFYSFFQDIADPFYAYCKLHADKITMRAKRRNYLAIQSHMRHHAENDILDEREKVRFRRKLMKHRQKYNIAKAERPPSWVPPQKLVRFLTSSPSVVKKMLRKAELMGIITQSTHVVHATEKQQERKKSHTGPALSTEYVTYYLDRNVRIEKMKADLRELEKQHVKLRKQDATLRQQYDQLLKDSSRTEGPGMTVLEQGQQLWALLSDLAENPLPMPSMFVAKKSTMTSAKKEVVRSPTAVINQCGKCGLSHDQHLLAKCDMCHLWYHLACLEPPLTRMPKKTSRWGWQCSECARSSSEESEDSSCVNVNAPRRLREKIKEPAKISQQQMDMEFLFPSMGKKKGKKTGSKDSRKKSVSSKSKSSKNTETRKKKTPLETTIQSEESNSVPEIAQSPNEESPSRDSPIDGTTGESPVGILYDDDNDDDYPIDEETGVGSPIDGTAGNSPSLVDLSDDSSMEVQIHIEEQSTPIGKHSMSHNMSSVSRTGRKIIKKRHYDDDSDDSDVSPMQHCSTKIASPDRTTRRRSASKTPPEKSLNLTCVTCSKLGDKKNMVSCDSCEQYYHFRCLDPPSKKTPKQRGYTWFCEACDIDKDSDNEEDN</sequence>
<feature type="region of interest" description="Disordered" evidence="6">
    <location>
        <begin position="371"/>
        <end position="487"/>
    </location>
</feature>
<dbReference type="EMBL" id="CP111016">
    <property type="protein sequence ID" value="WAR04657.1"/>
    <property type="molecule type" value="Genomic_DNA"/>
</dbReference>
<dbReference type="SMART" id="SM00249">
    <property type="entry name" value="PHD"/>
    <property type="match status" value="2"/>
</dbReference>